<protein>
    <recommendedName>
        <fullName evidence="2">SET domain-containing protein</fullName>
    </recommendedName>
</protein>
<dbReference type="Pfam" id="PF25531">
    <property type="entry name" value="GYF_ATXR3"/>
    <property type="match status" value="1"/>
</dbReference>
<feature type="region of interest" description="Disordered" evidence="1">
    <location>
        <begin position="1609"/>
        <end position="1671"/>
    </location>
</feature>
<dbReference type="Gene3D" id="2.170.270.10">
    <property type="entry name" value="SET domain"/>
    <property type="match status" value="1"/>
</dbReference>
<dbReference type="SUPFAM" id="SSF82199">
    <property type="entry name" value="SET domain"/>
    <property type="match status" value="1"/>
</dbReference>
<reference evidence="3 4" key="1">
    <citation type="submission" date="2024-11" db="EMBL/GenBank/DDBJ databases">
        <title>A near-complete genome assembly of Cinchona calisaya.</title>
        <authorList>
            <person name="Lian D.C."/>
            <person name="Zhao X.W."/>
            <person name="Wei L."/>
        </authorList>
    </citation>
    <scope>NUCLEOTIDE SEQUENCE [LARGE SCALE GENOMIC DNA]</scope>
    <source>
        <tissue evidence="3">Nenye</tissue>
    </source>
</reference>
<feature type="region of interest" description="Disordered" evidence="1">
    <location>
        <begin position="1542"/>
        <end position="1576"/>
    </location>
</feature>
<feature type="compositionally biased region" description="Low complexity" evidence="1">
    <location>
        <begin position="83"/>
        <end position="97"/>
    </location>
</feature>
<feature type="compositionally biased region" description="Basic residues" evidence="1">
    <location>
        <begin position="1566"/>
        <end position="1576"/>
    </location>
</feature>
<feature type="compositionally biased region" description="Polar residues" evidence="1">
    <location>
        <begin position="471"/>
        <end position="482"/>
    </location>
</feature>
<dbReference type="SMART" id="SM00317">
    <property type="entry name" value="SET"/>
    <property type="match status" value="1"/>
</dbReference>
<feature type="compositionally biased region" description="Low complexity" evidence="1">
    <location>
        <begin position="22"/>
        <end position="49"/>
    </location>
</feature>
<feature type="compositionally biased region" description="Basic and acidic residues" evidence="1">
    <location>
        <begin position="181"/>
        <end position="190"/>
    </location>
</feature>
<feature type="region of interest" description="Disordered" evidence="1">
    <location>
        <begin position="219"/>
        <end position="269"/>
    </location>
</feature>
<sequence>MGDGGVACVPAQHVMERFSICGGKSNGNSNSTSTGTGTGTSDSKLSSTKMNAKTMKKVKKVVKKKKVVGLKSSVNNEKETVVSNGNTSKINSTTSNSHVDSEVNKDEVEEGELGTLPIENGDVVVERATKKYEIRSVIEKGEIGVDKWRKGGEVEKREISSGRWRKTDEKNESSVGSWRTSSKDELEKGEFVQDRWQLKDDFSYSRTRRYDYAKDKSWKCEREWTTPPPPPPPSSGKYSSEKELSRSANQQTKRASRYEGDTLNRTAKISSKIVDEDGFELSNGKCYAREYSSGNRLKRQGVDTDSIDRKHRGDCDDYTISKSRKLSDNGTRTMYSSEHHSHRSGDRLHRNATSSSRNIPPDRYSSKNYESSRPVFDKYKCSPHHSERSPHGRARYHDHRVRSPAYRDRSPYDHSRSPYDRSHLYDRSRSPYDRNHHHGRSRSPYDRSYHYDCSSSPYERSRHPERRKHSPSYSEWSPQDQARYQRDRTPSVLERSPSNHGRPREPNRKSGTSEKRHSYGGSRGAEEKPNQKDPSGKDLRISAKESEDRSHLDIVNGSKTKNLVPLFNKEEPTQVPDTNAKEVPQENGSAEELISMEEDMDICNTPPHVPVVENANTGKWFYLDHLGKEQGPSRLSDLKKLVEEGFLVSDHLIKHLDSDRWVTVEKAVSPLVSSNFPSIVSETITQLVSPPEASGNVLVDNGDLSEFSNQVGQGMPPPSLDPISYPQDHSALLEPLEDLNIDERVGAFLDGYTVIPGRELEMVGEVLQMTSGAGEWERWRKIEGFTWHQLQIGEYYDQRSSEVILSSESTSGESVELRPSLMAPSEKDSAIACESSGCFSGHWSCKGGDWKRNDEAAQDRSWRRKFVLNDGYPLCQMPKSGNEDPRWQHKDELYHPSQSRSLDLPPWAFTSPDEWNDTSVSRSGQSKLNIARGVRGMMLPVVRINACVVKDHDTFVSEPRVKSRGKERYSSKSSRNYSVTSETKRSSSEGLSRSENVHELYSHGSWKSSTSFSVPKDRICTADELQLNLGEWYYIDGAGHERGPLPFSELQVLADQGVIQKHCSAFRKVDKIWVPVTSSVEASGPSRTLEVKGALNDTYGSSLSEMSDAILGGSSQFSSMFHSLHPQFIGYTRGKLHELVMKSYKSREFAAAINEVLDPWINARQPKKEIDKSIYNSALKPDQMRAIKRLRLDGSEDEYEMEDVLFPMKDAWSFDEICSDANFSPEKSVDSEIVKGSWVGLEGQVLARIFHFLRADERSLVSVALTCKLWRSVLNSYKKVSRQVDLSSIAPTCNDAMLWSIMNGYTKEKISTLVLRDCTNITSGMVEEVLQSFMSLSSVDIRGCSQLEDLAANFPNINWISGHGVHSKTRSLKHITDKTSTAFRTFTGLGCQTDDSSGLRDYLESSDRRDSANRLFRQSLYKRSKLFDARKSSSILSRDAHLRRLALRKSENGYKRVEQFLALSLKDIMKENTFDFFVPKVAEIENRMRSGYYASRGLSSVKEDISRMCRDAIKSKNRGDARNINRIITLFICLATSLEGGSKSTFERDTKTWKEDSPPGFSSTSSKHKKKVIEKKHTSRSNGFSFGVSDYGDYASDREIRRRLSKLNKKSLDSGSETSDDLDRSSDESLTESESTASDTESDPDIRSESGTGESRGETYFPPDDGFDSLTDEREWGARMTKAGLVPPVTRKYEVIDHYVIVADEVEVKRKMQVSLPEDYAEKLSAQRNGTEESDMEIPEVKEYRPRKQLGYEVIEQEVYGIDPYTHNLLLDSMPESSDWSLLDKHVFIEDVLLRTLNKQVRQFTGAGNTPMTYPLKPLFEEILETAEDDHDWRTVRASEFILKAVDSRPDDNYVAYRKGLGVVCNKEGGFSEEDFIVEFLGEVYPAWKWFEKQDGIRSLQKNNKDPAPEFYNIYLERPKGDADGYDLVVVDAMHKANYASRICHSCRPNCEAKVTAVDGQYQIGIYAVRPIRYGEEITFDYNSVTESKEEYEASVCLCGSQVCRGSYLNLTGDGAYQKVLKDNHGILDRHQLMLEACELNSFSEEDYIDLLKAGLGSCLLDGLPDWLIAYSARLVRFINFERIKLPKEILRHSLEEKKKYFADISMDFEKSDAELQAEGVYNQRLQNLALTLDKVRYVMRCVFGDPKRAPPPLERLNLREAVSYLWNSEESLVEELIQCIAPHLEDSILSELKANIRAHDPSDSDDIETGLRKSLTWLRDEVRNLPCTYKCRHDAAADLIHIYAHTKFFFRIREYKTVTSPPVYISPLDLCPKYADKLGSQGHDYCKTYGENYCLGQLIFWHNQGNAEPDSSLARSSRGCLTLPEIGSFYAKVQKPSRQRVYGPRTVKFMLSRMEKQPQRPWPKDRIWSFTSTPKIIGSPMLDSVLNKAPLDKEMVHWLKNRPPIFQAMWDR</sequence>
<feature type="compositionally biased region" description="Basic and acidic residues" evidence="1">
    <location>
        <begin position="405"/>
        <end position="434"/>
    </location>
</feature>
<dbReference type="InterPro" id="IPR032675">
    <property type="entry name" value="LRR_dom_sf"/>
</dbReference>
<feature type="compositionally biased region" description="Basic and acidic residues" evidence="1">
    <location>
        <begin position="524"/>
        <end position="551"/>
    </location>
</feature>
<dbReference type="Proteomes" id="UP001630127">
    <property type="component" value="Unassembled WGS sequence"/>
</dbReference>
<proteinExistence type="predicted"/>
<feature type="compositionally biased region" description="Basic and acidic residues" evidence="1">
    <location>
        <begin position="502"/>
        <end position="517"/>
    </location>
</feature>
<dbReference type="Gene3D" id="3.80.10.10">
    <property type="entry name" value="Ribonuclease Inhibitor"/>
    <property type="match status" value="1"/>
</dbReference>
<dbReference type="InterPro" id="IPR036047">
    <property type="entry name" value="F-box-like_dom_sf"/>
</dbReference>
<evidence type="ECO:0000313" key="3">
    <source>
        <dbReference type="EMBL" id="KAL3509629.1"/>
    </source>
</evidence>
<dbReference type="EMBL" id="JBJUIK010000012">
    <property type="protein sequence ID" value="KAL3509629.1"/>
    <property type="molecule type" value="Genomic_DNA"/>
</dbReference>
<dbReference type="PANTHER" id="PTHR46655">
    <property type="entry name" value="HISTONE-LYSINE N-METHYLTRANSFERASE ATXR3"/>
    <property type="match status" value="1"/>
</dbReference>
<feature type="compositionally biased region" description="Basic residues" evidence="1">
    <location>
        <begin position="391"/>
        <end position="402"/>
    </location>
</feature>
<feature type="compositionally biased region" description="Basic and acidic residues" evidence="1">
    <location>
        <begin position="1545"/>
        <end position="1557"/>
    </location>
</feature>
<feature type="compositionally biased region" description="Basic and acidic residues" evidence="1">
    <location>
        <begin position="337"/>
        <end position="349"/>
    </location>
</feature>
<dbReference type="SUPFAM" id="SSF55277">
    <property type="entry name" value="GYF domain"/>
    <property type="match status" value="1"/>
</dbReference>
<dbReference type="InterPro" id="IPR046341">
    <property type="entry name" value="SET_dom_sf"/>
</dbReference>
<evidence type="ECO:0000259" key="2">
    <source>
        <dbReference type="PROSITE" id="PS50280"/>
    </source>
</evidence>
<feature type="compositionally biased region" description="Polar residues" evidence="1">
    <location>
        <begin position="971"/>
        <end position="981"/>
    </location>
</feature>
<feature type="region of interest" description="Disordered" evidence="1">
    <location>
        <begin position="290"/>
        <end position="551"/>
    </location>
</feature>
<dbReference type="CDD" id="cd10531">
    <property type="entry name" value="SET_SETD2-like"/>
    <property type="match status" value="1"/>
</dbReference>
<dbReference type="Pfam" id="PF00856">
    <property type="entry name" value="SET"/>
    <property type="match status" value="1"/>
</dbReference>
<dbReference type="InterPro" id="IPR057851">
    <property type="entry name" value="ATXR3_GYF"/>
</dbReference>
<evidence type="ECO:0000313" key="4">
    <source>
        <dbReference type="Proteomes" id="UP001630127"/>
    </source>
</evidence>
<dbReference type="CDD" id="cd09917">
    <property type="entry name" value="F-box_SF"/>
    <property type="match status" value="1"/>
</dbReference>
<name>A0ABD2YS79_9GENT</name>
<comment type="caution">
    <text evidence="3">The sequence shown here is derived from an EMBL/GenBank/DDBJ whole genome shotgun (WGS) entry which is preliminary data.</text>
</comment>
<dbReference type="Pfam" id="PF19633">
    <property type="entry name" value="SDG2_C"/>
    <property type="match status" value="1"/>
</dbReference>
<feature type="compositionally biased region" description="Basic and acidic residues" evidence="1">
    <location>
        <begin position="300"/>
        <end position="315"/>
    </location>
</feature>
<dbReference type="InterPro" id="IPR001214">
    <property type="entry name" value="SET_dom"/>
</dbReference>
<feature type="region of interest" description="Disordered" evidence="1">
    <location>
        <begin position="20"/>
        <end position="60"/>
    </location>
</feature>
<feature type="domain" description="SET" evidence="2">
    <location>
        <begin position="1839"/>
        <end position="1983"/>
    </location>
</feature>
<dbReference type="PROSITE" id="PS50280">
    <property type="entry name" value="SET"/>
    <property type="match status" value="1"/>
</dbReference>
<dbReference type="PANTHER" id="PTHR46655:SF1">
    <property type="entry name" value="HISTONE-LYSINE N-METHYLTRANSFERASE ATXR3"/>
    <property type="match status" value="1"/>
</dbReference>
<dbReference type="InterPro" id="IPR035445">
    <property type="entry name" value="GYF-like_dom_sf"/>
</dbReference>
<feature type="compositionally biased region" description="Basic and acidic residues" evidence="1">
    <location>
        <begin position="375"/>
        <end position="390"/>
    </location>
</feature>
<organism evidence="3 4">
    <name type="scientific">Cinchona calisaya</name>
    <dbReference type="NCBI Taxonomy" id="153742"/>
    <lineage>
        <taxon>Eukaryota</taxon>
        <taxon>Viridiplantae</taxon>
        <taxon>Streptophyta</taxon>
        <taxon>Embryophyta</taxon>
        <taxon>Tracheophyta</taxon>
        <taxon>Spermatophyta</taxon>
        <taxon>Magnoliopsida</taxon>
        <taxon>eudicotyledons</taxon>
        <taxon>Gunneridae</taxon>
        <taxon>Pentapetalae</taxon>
        <taxon>asterids</taxon>
        <taxon>lamiids</taxon>
        <taxon>Gentianales</taxon>
        <taxon>Rubiaceae</taxon>
        <taxon>Cinchonoideae</taxon>
        <taxon>Cinchoneae</taxon>
        <taxon>Cinchona</taxon>
    </lineage>
</organism>
<feature type="compositionally biased region" description="Basic and acidic residues" evidence="1">
    <location>
        <begin position="149"/>
        <end position="172"/>
    </location>
</feature>
<gene>
    <name evidence="3" type="ORF">ACH5RR_029030</name>
</gene>
<feature type="region of interest" description="Disordered" evidence="1">
    <location>
        <begin position="78"/>
        <end position="115"/>
    </location>
</feature>
<dbReference type="InterPro" id="IPR045606">
    <property type="entry name" value="ATXR3_C"/>
</dbReference>
<dbReference type="Gene3D" id="3.30.1490.40">
    <property type="match status" value="1"/>
</dbReference>
<accession>A0ABD2YS79</accession>
<keyword evidence="4" id="KW-1185">Reference proteome</keyword>
<feature type="region of interest" description="Disordered" evidence="1">
    <location>
        <begin position="149"/>
        <end position="190"/>
    </location>
</feature>
<dbReference type="SUPFAM" id="SSF81383">
    <property type="entry name" value="F-box domain"/>
    <property type="match status" value="1"/>
</dbReference>
<feature type="region of interest" description="Disordered" evidence="1">
    <location>
        <begin position="959"/>
        <end position="993"/>
    </location>
</feature>
<evidence type="ECO:0000256" key="1">
    <source>
        <dbReference type="SAM" id="MobiDB-lite"/>
    </source>
</evidence>
<feature type="compositionally biased region" description="Basic and acidic residues" evidence="1">
    <location>
        <begin position="959"/>
        <end position="970"/>
    </location>
</feature>